<keyword evidence="2" id="KW-1185">Reference proteome</keyword>
<comment type="caution">
    <text evidence="1">The sequence shown here is derived from an EMBL/GenBank/DDBJ whole genome shotgun (WGS) entry which is preliminary data.</text>
</comment>
<gene>
    <name evidence="1" type="ORF">Pint_20749</name>
</gene>
<protein>
    <submittedName>
        <fullName evidence="1">Uncharacterized protein</fullName>
    </submittedName>
</protein>
<evidence type="ECO:0000313" key="2">
    <source>
        <dbReference type="Proteomes" id="UP001163603"/>
    </source>
</evidence>
<evidence type="ECO:0000313" key="1">
    <source>
        <dbReference type="EMBL" id="KAJ0014724.1"/>
    </source>
</evidence>
<dbReference type="Proteomes" id="UP001163603">
    <property type="component" value="Chromosome 13"/>
</dbReference>
<accession>A0ACC0XBQ9</accession>
<dbReference type="EMBL" id="CM047748">
    <property type="protein sequence ID" value="KAJ0014724.1"/>
    <property type="molecule type" value="Genomic_DNA"/>
</dbReference>
<name>A0ACC0XBQ9_9ROSI</name>
<reference evidence="2" key="1">
    <citation type="journal article" date="2023" name="G3 (Bethesda)">
        <title>Genome assembly and association tests identify interacting loci associated with vigor, precocity, and sex in interspecific pistachio rootstocks.</title>
        <authorList>
            <person name="Palmer W."/>
            <person name="Jacygrad E."/>
            <person name="Sagayaradj S."/>
            <person name="Cavanaugh K."/>
            <person name="Han R."/>
            <person name="Bertier L."/>
            <person name="Beede B."/>
            <person name="Kafkas S."/>
            <person name="Golino D."/>
            <person name="Preece J."/>
            <person name="Michelmore R."/>
        </authorList>
    </citation>
    <scope>NUCLEOTIDE SEQUENCE [LARGE SCALE GENOMIC DNA]</scope>
</reference>
<organism evidence="1 2">
    <name type="scientific">Pistacia integerrima</name>
    <dbReference type="NCBI Taxonomy" id="434235"/>
    <lineage>
        <taxon>Eukaryota</taxon>
        <taxon>Viridiplantae</taxon>
        <taxon>Streptophyta</taxon>
        <taxon>Embryophyta</taxon>
        <taxon>Tracheophyta</taxon>
        <taxon>Spermatophyta</taxon>
        <taxon>Magnoliopsida</taxon>
        <taxon>eudicotyledons</taxon>
        <taxon>Gunneridae</taxon>
        <taxon>Pentapetalae</taxon>
        <taxon>rosids</taxon>
        <taxon>malvids</taxon>
        <taxon>Sapindales</taxon>
        <taxon>Anacardiaceae</taxon>
        <taxon>Pistacia</taxon>
    </lineage>
</organism>
<sequence length="46" mass="5433">MKEATHRTGIMKTSAIDMEERATSHVPIVRPSSWWNCINHRLRTKR</sequence>
<proteinExistence type="predicted"/>